<dbReference type="Proteomes" id="UP000011115">
    <property type="component" value="Unassembled WGS sequence"/>
</dbReference>
<dbReference type="PaxDb" id="4113-PGSC0003DMT400076732"/>
<protein>
    <submittedName>
        <fullName evidence="1">Uncharacterized protein</fullName>
    </submittedName>
</protein>
<reference evidence="2" key="1">
    <citation type="journal article" date="2011" name="Nature">
        <title>Genome sequence and analysis of the tuber crop potato.</title>
        <authorList>
            <consortium name="The Potato Genome Sequencing Consortium"/>
        </authorList>
    </citation>
    <scope>NUCLEOTIDE SEQUENCE [LARGE SCALE GENOMIC DNA]</scope>
    <source>
        <strain evidence="2">cv. DM1-3 516 R44</strain>
    </source>
</reference>
<evidence type="ECO:0000313" key="2">
    <source>
        <dbReference type="Proteomes" id="UP000011115"/>
    </source>
</evidence>
<organism evidence="1 2">
    <name type="scientific">Solanum tuberosum</name>
    <name type="common">Potato</name>
    <dbReference type="NCBI Taxonomy" id="4113"/>
    <lineage>
        <taxon>Eukaryota</taxon>
        <taxon>Viridiplantae</taxon>
        <taxon>Streptophyta</taxon>
        <taxon>Embryophyta</taxon>
        <taxon>Tracheophyta</taxon>
        <taxon>Spermatophyta</taxon>
        <taxon>Magnoliopsida</taxon>
        <taxon>eudicotyledons</taxon>
        <taxon>Gunneridae</taxon>
        <taxon>Pentapetalae</taxon>
        <taxon>asterids</taxon>
        <taxon>lamiids</taxon>
        <taxon>Solanales</taxon>
        <taxon>Solanaceae</taxon>
        <taxon>Solanoideae</taxon>
        <taxon>Solaneae</taxon>
        <taxon>Solanum</taxon>
    </lineage>
</organism>
<evidence type="ECO:0000313" key="1">
    <source>
        <dbReference type="EnsemblPlants" id="PGSC0003DMT400076732"/>
    </source>
</evidence>
<sequence length="50" mass="5640">MNLTTEEPGSPKPVLTVSSLASNISSRVLPLQQFRKEHIAHFLMVRYTTL</sequence>
<dbReference type="Gramene" id="PGSC0003DMT400076732">
    <property type="protein sequence ID" value="PGSC0003DMT400076732"/>
    <property type="gene ID" value="PGSC0003DMG400029842"/>
</dbReference>
<name>M1CXB1_SOLTU</name>
<dbReference type="AlphaFoldDB" id="M1CXB1"/>
<proteinExistence type="predicted"/>
<dbReference type="InParanoid" id="M1CXB1"/>
<keyword evidence="2" id="KW-1185">Reference proteome</keyword>
<dbReference type="EnsemblPlants" id="PGSC0003DMT400076732">
    <property type="protein sequence ID" value="PGSC0003DMT400076732"/>
    <property type="gene ID" value="PGSC0003DMG400029842"/>
</dbReference>
<accession>M1CXB1</accession>
<dbReference type="HOGENOM" id="CLU_3128020_0_0_1"/>
<reference evidence="1" key="2">
    <citation type="submission" date="2015-06" db="UniProtKB">
        <authorList>
            <consortium name="EnsemblPlants"/>
        </authorList>
    </citation>
    <scope>IDENTIFICATION</scope>
    <source>
        <strain evidence="1">DM1-3 516 R44</strain>
    </source>
</reference>